<dbReference type="Gene3D" id="3.30.70.270">
    <property type="match status" value="1"/>
</dbReference>
<dbReference type="InterPro" id="IPR000014">
    <property type="entry name" value="PAS"/>
</dbReference>
<dbReference type="InterPro" id="IPR035965">
    <property type="entry name" value="PAS-like_dom_sf"/>
</dbReference>
<organism evidence="2 3">
    <name type="scientific">Kurthia gibsonii</name>
    <dbReference type="NCBI Taxonomy" id="33946"/>
    <lineage>
        <taxon>Bacteria</taxon>
        <taxon>Bacillati</taxon>
        <taxon>Bacillota</taxon>
        <taxon>Bacilli</taxon>
        <taxon>Bacillales</taxon>
        <taxon>Caryophanaceae</taxon>
        <taxon>Kurthia</taxon>
    </lineage>
</organism>
<dbReference type="InterPro" id="IPR043128">
    <property type="entry name" value="Rev_trsase/Diguanyl_cyclase"/>
</dbReference>
<dbReference type="Gene3D" id="3.30.450.20">
    <property type="entry name" value="PAS domain"/>
    <property type="match status" value="1"/>
</dbReference>
<dbReference type="InterPro" id="IPR000160">
    <property type="entry name" value="GGDEF_dom"/>
</dbReference>
<evidence type="ECO:0000313" key="2">
    <source>
        <dbReference type="EMBL" id="MEL5989026.1"/>
    </source>
</evidence>
<dbReference type="Pfam" id="PF00990">
    <property type="entry name" value="GGDEF"/>
    <property type="match status" value="1"/>
</dbReference>
<accession>A0ABU9LMV2</accession>
<keyword evidence="3" id="KW-1185">Reference proteome</keyword>
<dbReference type="InterPro" id="IPR001610">
    <property type="entry name" value="PAC"/>
</dbReference>
<feature type="domain" description="GGDEF" evidence="1">
    <location>
        <begin position="184"/>
        <end position="304"/>
    </location>
</feature>
<keyword evidence="2" id="KW-0808">Transferase</keyword>
<reference evidence="2 3" key="1">
    <citation type="submission" date="2024-04" db="EMBL/GenBank/DDBJ databases">
        <authorList>
            <person name="Wu Y.S."/>
            <person name="Zhang L."/>
        </authorList>
    </citation>
    <scope>NUCLEOTIDE SEQUENCE [LARGE SCALE GENOMIC DNA]</scope>
    <source>
        <strain evidence="2 3">KG-01</strain>
    </source>
</reference>
<gene>
    <name evidence="2" type="ORF">AAF454_11490</name>
</gene>
<protein>
    <submittedName>
        <fullName evidence="2">Diguanylate cyclase</fullName>
        <ecNumber evidence="2">2.7.7.65</ecNumber>
    </submittedName>
</protein>
<dbReference type="RefSeq" id="WP_342303072.1">
    <property type="nucleotide sequence ID" value="NZ_JBCEWA010000008.1"/>
</dbReference>
<keyword evidence="2" id="KW-0548">Nucleotidyltransferase</keyword>
<dbReference type="Pfam" id="PF08447">
    <property type="entry name" value="PAS_3"/>
    <property type="match status" value="1"/>
</dbReference>
<dbReference type="InterPro" id="IPR029787">
    <property type="entry name" value="Nucleotide_cyclase"/>
</dbReference>
<dbReference type="Proteomes" id="UP001398420">
    <property type="component" value="Unassembled WGS sequence"/>
</dbReference>
<dbReference type="PROSITE" id="PS50887">
    <property type="entry name" value="GGDEF"/>
    <property type="match status" value="1"/>
</dbReference>
<dbReference type="EC" id="2.7.7.65" evidence="2"/>
<dbReference type="CDD" id="cd00130">
    <property type="entry name" value="PAS"/>
    <property type="match status" value="1"/>
</dbReference>
<sequence length="304" mass="35493">MILFVVLLLLILCSYIYMQKVKLSKKIALLQPMVESVENIRDLLYYCETYPEFKYHYLSPTIDDLLGPGTLKSHLHNPKAIYDLVHPEDYALLEAKERGEVDFTQPLRFRFRNHHGEYLWFEEYATPVYENGRYVAVQGLFRNIHEKVILEEKLSNQAIRDGLTGVYNRQYFQQQLEKYDALQEEMMIAVIDLDGLKEVNDTYGHMTGDLMIQATAQALQQHACENTVVARIGGDEFVIIKPNCNYTEFEQYIKKVHGYLSNIHEQIQMSVGSAYAPNSYGKMNELLHEADLQMYEQKKQQKQL</sequence>
<evidence type="ECO:0000259" key="1">
    <source>
        <dbReference type="PROSITE" id="PS50887"/>
    </source>
</evidence>
<dbReference type="PANTHER" id="PTHR45138">
    <property type="entry name" value="REGULATORY COMPONENTS OF SENSORY TRANSDUCTION SYSTEM"/>
    <property type="match status" value="1"/>
</dbReference>
<dbReference type="PANTHER" id="PTHR45138:SF9">
    <property type="entry name" value="DIGUANYLATE CYCLASE DGCM-RELATED"/>
    <property type="match status" value="1"/>
</dbReference>
<dbReference type="SMART" id="SM00267">
    <property type="entry name" value="GGDEF"/>
    <property type="match status" value="1"/>
</dbReference>
<proteinExistence type="predicted"/>
<name>A0ABU9LMV2_9BACL</name>
<dbReference type="CDD" id="cd01949">
    <property type="entry name" value="GGDEF"/>
    <property type="match status" value="1"/>
</dbReference>
<dbReference type="GO" id="GO:0052621">
    <property type="term" value="F:diguanylate cyclase activity"/>
    <property type="evidence" value="ECO:0007669"/>
    <property type="project" value="UniProtKB-EC"/>
</dbReference>
<dbReference type="SUPFAM" id="SSF55073">
    <property type="entry name" value="Nucleotide cyclase"/>
    <property type="match status" value="1"/>
</dbReference>
<dbReference type="SMART" id="SM00086">
    <property type="entry name" value="PAC"/>
    <property type="match status" value="1"/>
</dbReference>
<dbReference type="InterPro" id="IPR013655">
    <property type="entry name" value="PAS_fold_3"/>
</dbReference>
<comment type="caution">
    <text evidence="2">The sequence shown here is derived from an EMBL/GenBank/DDBJ whole genome shotgun (WGS) entry which is preliminary data.</text>
</comment>
<dbReference type="EMBL" id="JBCEWA010000008">
    <property type="protein sequence ID" value="MEL5989026.1"/>
    <property type="molecule type" value="Genomic_DNA"/>
</dbReference>
<dbReference type="NCBIfam" id="TIGR00254">
    <property type="entry name" value="GGDEF"/>
    <property type="match status" value="1"/>
</dbReference>
<dbReference type="InterPro" id="IPR050469">
    <property type="entry name" value="Diguanylate_Cyclase"/>
</dbReference>
<dbReference type="SUPFAM" id="SSF55785">
    <property type="entry name" value="PYP-like sensor domain (PAS domain)"/>
    <property type="match status" value="1"/>
</dbReference>
<evidence type="ECO:0000313" key="3">
    <source>
        <dbReference type="Proteomes" id="UP001398420"/>
    </source>
</evidence>